<proteinExistence type="predicted"/>
<dbReference type="SMART" id="SM00226">
    <property type="entry name" value="LMWPc"/>
    <property type="match status" value="1"/>
</dbReference>
<gene>
    <name evidence="3" type="ORF">CIT25_25030</name>
</gene>
<dbReference type="Proteomes" id="UP000216215">
    <property type="component" value="Unassembled WGS sequence"/>
</dbReference>
<evidence type="ECO:0000313" key="3">
    <source>
        <dbReference type="EMBL" id="PAP99636.1"/>
    </source>
</evidence>
<dbReference type="CDD" id="cd16345">
    <property type="entry name" value="LMWP_ArsC"/>
    <property type="match status" value="1"/>
</dbReference>
<keyword evidence="4" id="KW-1185">Reference proteome</keyword>
<dbReference type="InterPro" id="IPR023485">
    <property type="entry name" value="Ptyr_pPase"/>
</dbReference>
<feature type="domain" description="Phosphotyrosine protein phosphatase I" evidence="2">
    <location>
        <begin position="6"/>
        <end position="144"/>
    </location>
</feature>
<name>A0AB36R4J4_9HYPH</name>
<sequence>MSDNVYNVLFLCNANSARSIMAEAILNRIGVGRFKAFSAGSRPKGKVNPYAVQLLESLNYDTSFARSKGWDEFAEPDAPEMHFIFTLCDSTANESCPIWPGHPMTALWSIPDPAKADGAEAELHLAFADAYRMLNNRISLFTNLPMGALDHLALQQHIDAIGRDTPKPN</sequence>
<dbReference type="Pfam" id="PF01451">
    <property type="entry name" value="LMWPc"/>
    <property type="match status" value="1"/>
</dbReference>
<organism evidence="3 4">
    <name type="scientific">Mesorhizobium mediterraneum</name>
    <dbReference type="NCBI Taxonomy" id="43617"/>
    <lineage>
        <taxon>Bacteria</taxon>
        <taxon>Pseudomonadati</taxon>
        <taxon>Pseudomonadota</taxon>
        <taxon>Alphaproteobacteria</taxon>
        <taxon>Hyphomicrobiales</taxon>
        <taxon>Phyllobacteriaceae</taxon>
        <taxon>Mesorhizobium</taxon>
    </lineage>
</organism>
<dbReference type="InterPro" id="IPR036196">
    <property type="entry name" value="Ptyr_pPase_sf"/>
</dbReference>
<dbReference type="PANTHER" id="PTHR43428">
    <property type="entry name" value="ARSENATE REDUCTASE"/>
    <property type="match status" value="1"/>
</dbReference>
<dbReference type="EMBL" id="NPKI01000032">
    <property type="protein sequence ID" value="PAP99636.1"/>
    <property type="molecule type" value="Genomic_DNA"/>
</dbReference>
<keyword evidence="1" id="KW-0059">Arsenical resistance</keyword>
<comment type="caution">
    <text evidence="3">The sequence shown here is derived from an EMBL/GenBank/DDBJ whole genome shotgun (WGS) entry which is preliminary data.</text>
</comment>
<dbReference type="SUPFAM" id="SSF52788">
    <property type="entry name" value="Phosphotyrosine protein phosphatases I"/>
    <property type="match status" value="1"/>
</dbReference>
<dbReference type="Gene3D" id="3.40.50.2300">
    <property type="match status" value="1"/>
</dbReference>
<evidence type="ECO:0000313" key="4">
    <source>
        <dbReference type="Proteomes" id="UP000216215"/>
    </source>
</evidence>
<protein>
    <submittedName>
        <fullName evidence="3">Protein-tyrosine-phosphatase</fullName>
    </submittedName>
</protein>
<dbReference type="GO" id="GO:0046685">
    <property type="term" value="P:response to arsenic-containing substance"/>
    <property type="evidence" value="ECO:0007669"/>
    <property type="project" value="UniProtKB-KW"/>
</dbReference>
<evidence type="ECO:0000259" key="2">
    <source>
        <dbReference type="SMART" id="SM00226"/>
    </source>
</evidence>
<dbReference type="PANTHER" id="PTHR43428:SF1">
    <property type="entry name" value="ARSENATE REDUCTASE"/>
    <property type="match status" value="1"/>
</dbReference>
<dbReference type="AlphaFoldDB" id="A0AB36R4J4"/>
<dbReference type="RefSeq" id="WP_095487469.1">
    <property type="nucleotide sequence ID" value="NZ_CP088151.1"/>
</dbReference>
<evidence type="ECO:0000256" key="1">
    <source>
        <dbReference type="ARBA" id="ARBA00022849"/>
    </source>
</evidence>
<accession>A0AB36R4J4</accession>
<reference evidence="4" key="1">
    <citation type="submission" date="2017-08" db="EMBL/GenBank/DDBJ databases">
        <title>Mesorhizobium wenxinae sp. nov., a novel rhizobial species isolated from root nodules of chickpea (Cicer arietinum L.).</title>
        <authorList>
            <person name="Zhang J."/>
        </authorList>
    </citation>
    <scope>NUCLEOTIDE SEQUENCE [LARGE SCALE GENOMIC DNA]</scope>
    <source>
        <strain evidence="4">USDA 3392</strain>
    </source>
</reference>